<dbReference type="Pfam" id="PF01435">
    <property type="entry name" value="Peptidase_M48"/>
    <property type="match status" value="1"/>
</dbReference>
<dbReference type="RefSeq" id="WP_367885801.1">
    <property type="nucleotide sequence ID" value="NZ_CP130612.1"/>
</dbReference>
<evidence type="ECO:0000256" key="1">
    <source>
        <dbReference type="ARBA" id="ARBA00022475"/>
    </source>
</evidence>
<dbReference type="GO" id="GO:0004222">
    <property type="term" value="F:metalloendopeptidase activity"/>
    <property type="evidence" value="ECO:0007669"/>
    <property type="project" value="InterPro"/>
</dbReference>
<evidence type="ECO:0000256" key="10">
    <source>
        <dbReference type="RuleBase" id="RU003983"/>
    </source>
</evidence>
<evidence type="ECO:0000313" key="15">
    <source>
        <dbReference type="Proteomes" id="UP001229955"/>
    </source>
</evidence>
<dbReference type="Proteomes" id="UP001229955">
    <property type="component" value="Chromosome"/>
</dbReference>
<dbReference type="PANTHER" id="PTHR43221:SF3">
    <property type="entry name" value="SLL1280 PROTEIN"/>
    <property type="match status" value="1"/>
</dbReference>
<name>A0AA49K195_9BACT</name>
<dbReference type="EMBL" id="CP130612">
    <property type="protein sequence ID" value="WKW12934.1"/>
    <property type="molecule type" value="Genomic_DNA"/>
</dbReference>
<keyword evidence="3 11" id="KW-0812">Transmembrane</keyword>
<evidence type="ECO:0000259" key="12">
    <source>
        <dbReference type="Pfam" id="PF01435"/>
    </source>
</evidence>
<organism evidence="14 15">
    <name type="scientific">Pseudogemmatithrix spongiicola</name>
    <dbReference type="NCBI Taxonomy" id="3062599"/>
    <lineage>
        <taxon>Bacteria</taxon>
        <taxon>Pseudomonadati</taxon>
        <taxon>Gemmatimonadota</taxon>
        <taxon>Gemmatimonadia</taxon>
        <taxon>Gemmatimonadales</taxon>
        <taxon>Gemmatimonadaceae</taxon>
        <taxon>Pseudogemmatithrix</taxon>
    </lineage>
</organism>
<evidence type="ECO:0000256" key="2">
    <source>
        <dbReference type="ARBA" id="ARBA00022670"/>
    </source>
</evidence>
<feature type="domain" description="Peptidase M48" evidence="12">
    <location>
        <begin position="62"/>
        <end position="257"/>
    </location>
</feature>
<dbReference type="Gene3D" id="3.30.2010.10">
    <property type="entry name" value="Metalloproteases ('zincins'), catalytic domain"/>
    <property type="match status" value="1"/>
</dbReference>
<evidence type="ECO:0000256" key="6">
    <source>
        <dbReference type="ARBA" id="ARBA00022833"/>
    </source>
</evidence>
<dbReference type="InterPro" id="IPR001915">
    <property type="entry name" value="Peptidase_M48"/>
</dbReference>
<evidence type="ECO:0000256" key="9">
    <source>
        <dbReference type="ARBA" id="ARBA00023136"/>
    </source>
</evidence>
<comment type="similarity">
    <text evidence="10">Belongs to the peptidase M48 family.</text>
</comment>
<evidence type="ECO:0000256" key="8">
    <source>
        <dbReference type="ARBA" id="ARBA00023049"/>
    </source>
</evidence>
<accession>A0AA49JW11</accession>
<keyword evidence="5 10" id="KW-0378">Hydrolase</keyword>
<evidence type="ECO:0000256" key="7">
    <source>
        <dbReference type="ARBA" id="ARBA00022989"/>
    </source>
</evidence>
<evidence type="ECO:0000313" key="14">
    <source>
        <dbReference type="EMBL" id="WKW15841.1"/>
    </source>
</evidence>
<dbReference type="EMBL" id="CP130613">
    <property type="protein sequence ID" value="WKW15841.1"/>
    <property type="molecule type" value="Genomic_DNA"/>
</dbReference>
<sequence length="325" mass="35759">MARTVLTDIASQTWEHPADRAALAAMRALPGFDTAINAFAKAFGERGVRHLFLASAVRVGPTQRPQLDALWTEVLQTMDWPTRPQLYVTQTPTINAGAVGFGEPFVVINSAAIEHLTREELRVILAHELGHVMSGHVTYRTIAQIILMLGMGNLPFLAGVAILPFQLALLEWYRKSELSCDRAALLGTQDPDVVLTSFMKMAGGREFGDTLDVEAFKEQSREYEVDDSAWDTVLKAINTAFRSHPFFTVRAGELQRWMASGDYAKILAGEYVRRADVKPGEHLGDDIKKGASYYGDQAKAAVDKLSDTAKRAKDAFTDAMKGGAR</sequence>
<dbReference type="PANTHER" id="PTHR43221">
    <property type="entry name" value="PROTEASE HTPX"/>
    <property type="match status" value="1"/>
</dbReference>
<evidence type="ECO:0000313" key="13">
    <source>
        <dbReference type="EMBL" id="WKW12934.1"/>
    </source>
</evidence>
<keyword evidence="7 11" id="KW-1133">Transmembrane helix</keyword>
<proteinExistence type="inferred from homology"/>
<evidence type="ECO:0000256" key="5">
    <source>
        <dbReference type="ARBA" id="ARBA00022801"/>
    </source>
</evidence>
<feature type="transmembrane region" description="Helical" evidence="11">
    <location>
        <begin position="142"/>
        <end position="165"/>
    </location>
</feature>
<comment type="cofactor">
    <cofactor evidence="10">
        <name>Zn(2+)</name>
        <dbReference type="ChEBI" id="CHEBI:29105"/>
    </cofactor>
    <text evidence="10">Binds 1 zinc ion per subunit.</text>
</comment>
<evidence type="ECO:0000256" key="4">
    <source>
        <dbReference type="ARBA" id="ARBA00022723"/>
    </source>
</evidence>
<dbReference type="InterPro" id="IPR050083">
    <property type="entry name" value="HtpX_protease"/>
</dbReference>
<dbReference type="GO" id="GO:0046872">
    <property type="term" value="F:metal ion binding"/>
    <property type="evidence" value="ECO:0007669"/>
    <property type="project" value="UniProtKB-KW"/>
</dbReference>
<dbReference type="KEGG" id="pspc:Strain318_002244"/>
<gene>
    <name evidence="13" type="ORF">Strain138_002245</name>
    <name evidence="14" type="ORF">Strain318_002244</name>
</gene>
<accession>A0AA49K195</accession>
<dbReference type="CDD" id="cd07325">
    <property type="entry name" value="M48_Ste24p_like"/>
    <property type="match status" value="1"/>
</dbReference>
<keyword evidence="2 10" id="KW-0645">Protease</keyword>
<keyword evidence="8 10" id="KW-0482">Metalloprotease</keyword>
<keyword evidence="1" id="KW-1003">Cell membrane</keyword>
<dbReference type="GO" id="GO:0006508">
    <property type="term" value="P:proteolysis"/>
    <property type="evidence" value="ECO:0007669"/>
    <property type="project" value="UniProtKB-KW"/>
</dbReference>
<protein>
    <submittedName>
        <fullName evidence="14">M48 family metallopeptidase</fullName>
    </submittedName>
</protein>
<keyword evidence="9 11" id="KW-0472">Membrane</keyword>
<evidence type="ECO:0000256" key="11">
    <source>
        <dbReference type="SAM" id="Phobius"/>
    </source>
</evidence>
<keyword evidence="4" id="KW-0479">Metal-binding</keyword>
<keyword evidence="15" id="KW-1185">Reference proteome</keyword>
<dbReference type="AlphaFoldDB" id="A0AA49K195"/>
<reference evidence="14" key="1">
    <citation type="submission" date="2023-07" db="EMBL/GenBank/DDBJ databases">
        <authorList>
            <person name="Haufschild T."/>
            <person name="Kallscheuer N."/>
            <person name="Hammer J."/>
            <person name="Kohn T."/>
            <person name="Kabuu M."/>
            <person name="Jogler M."/>
            <person name="Wohfarth N."/>
            <person name="Heuer A."/>
            <person name="Rohde M."/>
            <person name="van Teeseling M.C.F."/>
            <person name="Jogler C."/>
        </authorList>
    </citation>
    <scope>NUCLEOTIDE SEQUENCE</scope>
    <source>
        <strain evidence="13">Strain 138</strain>
        <strain evidence="14">Strain 318</strain>
    </source>
</reference>
<evidence type="ECO:0000256" key="3">
    <source>
        <dbReference type="ARBA" id="ARBA00022692"/>
    </source>
</evidence>
<keyword evidence="6 10" id="KW-0862">Zinc</keyword>